<name>A0A6J5MAH0_9CAUD</name>
<proteinExistence type="predicted"/>
<feature type="region of interest" description="Disordered" evidence="1">
    <location>
        <begin position="105"/>
        <end position="141"/>
    </location>
</feature>
<feature type="compositionally biased region" description="Basic and acidic residues" evidence="1">
    <location>
        <begin position="105"/>
        <end position="127"/>
    </location>
</feature>
<feature type="compositionally biased region" description="Polar residues" evidence="1">
    <location>
        <begin position="129"/>
        <end position="141"/>
    </location>
</feature>
<sequence>MKRTDNEQKERLTPLGWYPWFPRDFYSSLTVRSMSFTARSIYRELLDLQWENGCLTDVKRLLSIMQITAEQYSEFAPFMEELFPGGVNPKLHLLREKALAEQEMKRIAGRKSAEARRLNEPKSKVKESAPQQEVKSSSADAEQVLNISSTKQKHKHKHSLILREYIEELSYSDEIKSLLLSFVEHRESMKKPLSLEALKLNLKKVSSCSEAELRESIEESLSLGWQGLFPPRYKKRALPQESNIQKVNRLMEGIGND</sequence>
<evidence type="ECO:0000313" key="2">
    <source>
        <dbReference type="EMBL" id="CAB4142046.1"/>
    </source>
</evidence>
<protein>
    <submittedName>
        <fullName evidence="2">Uncharacterized protein</fullName>
    </submittedName>
</protein>
<evidence type="ECO:0000256" key="1">
    <source>
        <dbReference type="SAM" id="MobiDB-lite"/>
    </source>
</evidence>
<organism evidence="2">
    <name type="scientific">uncultured Caudovirales phage</name>
    <dbReference type="NCBI Taxonomy" id="2100421"/>
    <lineage>
        <taxon>Viruses</taxon>
        <taxon>Duplodnaviria</taxon>
        <taxon>Heunggongvirae</taxon>
        <taxon>Uroviricota</taxon>
        <taxon>Caudoviricetes</taxon>
        <taxon>Peduoviridae</taxon>
        <taxon>Maltschvirus</taxon>
        <taxon>Maltschvirus maltsch</taxon>
    </lineage>
</organism>
<gene>
    <name evidence="2" type="ORF">UFOVP423_43</name>
</gene>
<reference evidence="2" key="1">
    <citation type="submission" date="2020-04" db="EMBL/GenBank/DDBJ databases">
        <authorList>
            <person name="Chiriac C."/>
            <person name="Salcher M."/>
            <person name="Ghai R."/>
            <person name="Kavagutti S V."/>
        </authorList>
    </citation>
    <scope>NUCLEOTIDE SEQUENCE</scope>
</reference>
<accession>A0A6J5MAH0</accession>
<dbReference type="EMBL" id="LR796403">
    <property type="protein sequence ID" value="CAB4142046.1"/>
    <property type="molecule type" value="Genomic_DNA"/>
</dbReference>